<comment type="caution">
    <text evidence="6">Lacks conserved residue(s) required for the propagation of feature annotation.</text>
</comment>
<keyword evidence="2" id="KW-0677">Repeat</keyword>
<feature type="domain" description="SRCR" evidence="8">
    <location>
        <begin position="121"/>
        <end position="224"/>
    </location>
</feature>
<dbReference type="PROSITE" id="PS01186">
    <property type="entry name" value="EGF_2"/>
    <property type="match status" value="1"/>
</dbReference>
<feature type="domain" description="EGF-like" evidence="7">
    <location>
        <begin position="697"/>
        <end position="733"/>
    </location>
</feature>
<comment type="caution">
    <text evidence="9">The sequence shown here is derived from an EMBL/GenBank/DDBJ whole genome shotgun (WGS) entry which is preliminary data.</text>
</comment>
<feature type="domain" description="EGF-like" evidence="7">
    <location>
        <begin position="736"/>
        <end position="772"/>
    </location>
</feature>
<dbReference type="InterPro" id="IPR000742">
    <property type="entry name" value="EGF"/>
</dbReference>
<organism evidence="9 10">
    <name type="scientific">Porites evermanni</name>
    <dbReference type="NCBI Taxonomy" id="104178"/>
    <lineage>
        <taxon>Eukaryota</taxon>
        <taxon>Metazoa</taxon>
        <taxon>Cnidaria</taxon>
        <taxon>Anthozoa</taxon>
        <taxon>Hexacorallia</taxon>
        <taxon>Scleractinia</taxon>
        <taxon>Fungiina</taxon>
        <taxon>Poritidae</taxon>
        <taxon>Porites</taxon>
    </lineage>
</organism>
<feature type="non-terminal residue" evidence="9">
    <location>
        <position position="1"/>
    </location>
</feature>
<dbReference type="PROSITE" id="PS00022">
    <property type="entry name" value="EGF_1"/>
    <property type="match status" value="2"/>
</dbReference>
<feature type="disulfide bond" evidence="6">
    <location>
        <begin position="657"/>
        <end position="667"/>
    </location>
</feature>
<feature type="non-terminal residue" evidence="9">
    <location>
        <position position="857"/>
    </location>
</feature>
<dbReference type="Proteomes" id="UP001159427">
    <property type="component" value="Unassembled WGS sequence"/>
</dbReference>
<keyword evidence="3 6" id="KW-1015">Disulfide bond</keyword>
<dbReference type="SUPFAM" id="SSF56487">
    <property type="entry name" value="SRCR-like"/>
    <property type="match status" value="6"/>
</dbReference>
<feature type="disulfide bond" evidence="6">
    <location>
        <begin position="626"/>
        <end position="687"/>
    </location>
</feature>
<evidence type="ECO:0000259" key="8">
    <source>
        <dbReference type="PROSITE" id="PS50287"/>
    </source>
</evidence>
<evidence type="ECO:0000256" key="3">
    <source>
        <dbReference type="ARBA" id="ARBA00023157"/>
    </source>
</evidence>
<feature type="disulfide bond" evidence="6">
    <location>
        <begin position="77"/>
        <end position="87"/>
    </location>
</feature>
<dbReference type="SMART" id="SM00202">
    <property type="entry name" value="SR"/>
    <property type="match status" value="6"/>
</dbReference>
<proteinExistence type="predicted"/>
<evidence type="ECO:0000256" key="4">
    <source>
        <dbReference type="ARBA" id="ARBA00023180"/>
    </source>
</evidence>
<dbReference type="Pfam" id="PF00530">
    <property type="entry name" value="SRCR"/>
    <property type="match status" value="6"/>
</dbReference>
<keyword evidence="10" id="KW-1185">Reference proteome</keyword>
<evidence type="ECO:0000313" key="10">
    <source>
        <dbReference type="Proteomes" id="UP001159427"/>
    </source>
</evidence>
<dbReference type="EMBL" id="CALNXI010000016">
    <property type="protein sequence ID" value="CAH3014901.1"/>
    <property type="molecule type" value="Genomic_DNA"/>
</dbReference>
<protein>
    <recommendedName>
        <fullName evidence="11">Scavenger receptor cysteine-rich type 1 protein M130</fullName>
    </recommendedName>
</protein>
<feature type="disulfide bond" evidence="5">
    <location>
        <begin position="723"/>
        <end position="732"/>
    </location>
</feature>
<evidence type="ECO:0000259" key="7">
    <source>
        <dbReference type="PROSITE" id="PS50026"/>
    </source>
</evidence>
<evidence type="ECO:0000256" key="2">
    <source>
        <dbReference type="ARBA" id="ARBA00022737"/>
    </source>
</evidence>
<evidence type="ECO:0000256" key="1">
    <source>
        <dbReference type="ARBA" id="ARBA00022729"/>
    </source>
</evidence>
<feature type="disulfide bond" evidence="6">
    <location>
        <begin position="534"/>
        <end position="544"/>
    </location>
</feature>
<dbReference type="PROSITE" id="PS50287">
    <property type="entry name" value="SRCR_2"/>
    <property type="match status" value="6"/>
</dbReference>
<dbReference type="SUPFAM" id="SSF57196">
    <property type="entry name" value="EGF/Laminin"/>
    <property type="match status" value="2"/>
</dbReference>
<dbReference type="SMART" id="SM00179">
    <property type="entry name" value="EGF_CA"/>
    <property type="match status" value="2"/>
</dbReference>
<feature type="disulfide bond" evidence="5">
    <location>
        <begin position="762"/>
        <end position="771"/>
    </location>
</feature>
<keyword evidence="5" id="KW-0245">EGF-like domain</keyword>
<dbReference type="Pfam" id="PF00008">
    <property type="entry name" value="EGF"/>
    <property type="match status" value="1"/>
</dbReference>
<evidence type="ECO:0000256" key="6">
    <source>
        <dbReference type="PROSITE-ProRule" id="PRU00196"/>
    </source>
</evidence>
<feature type="domain" description="SRCR" evidence="8">
    <location>
        <begin position="465"/>
        <end position="577"/>
    </location>
</feature>
<feature type="domain" description="SRCR" evidence="8">
    <location>
        <begin position="6"/>
        <end position="108"/>
    </location>
</feature>
<evidence type="ECO:0008006" key="11">
    <source>
        <dbReference type="Google" id="ProtNLM"/>
    </source>
</evidence>
<feature type="domain" description="SRCR" evidence="8">
    <location>
        <begin position="234"/>
        <end position="331"/>
    </location>
</feature>
<sequence>FLETYIRLTGRNSTFAGRVEVFSHGVWGRVINNPYYWRKKEADIVCRQLGFPEAITAVGYSAFREGSGPVLMSRVRCLGTEKTLQQCSYQDWVDSDLSPGYEVGVICKTFNLHSDNNDNLIRLQGSTLPYAGRVEVFYTGVWGAISSSNWDITDATVVCRQLGYSAGAEVALKNGVYGLVSGPVWITNLQCTGSESNVMECVHDGLGNKTELQRRDSIASVICKDSSFTNVMPIRLRGSHSSNMGRIEVHYAGTWGSVYASGWDIKDATVACRQLEYHSASLSGYEIFCSSDIPMWFTYFRCFGNETSLEQCARDFYQHSPSTYCASVVCTNKMTEEGPELRLGGSLVPHAGRVELRFKGIWGTISQRNRYFWHHAHLFGPRPTRVICRQLGFAEAVISTGSSVYGPGDGPEWLDTNYLSGCIGRERSILNCSYSSPRFIVRYNHQQDASVVCKPNTSHTSDFEVRLNGSSLSIAGTINVLYYGVWGGILGHNVDIRVGHVVCRQLGYSRAERIFSYALFGGVIGPLWIWRMQCNGNETEISQCEVETWDKIWNTSSYHWYDSIFQQPRYAASLLCNKANSSFSKVLNVRLAGAPISNAGRVEVLYAGVWGTISGGWNWDAAHVVCRQLGYPGALSFGSSNQFGIGNGPSWFQNVRCLGNESSFEECSKDTLGYPNGDYSSVATVLCKSKPQPDKASSENCSTMKCSSNGTCINTSFGPICNCSEGFTGPSCEIRTLSQCTSLPCQNGGRCFSDGFSYLCTCPKGLTGQHCKERLVVASNPCQSNRCPEDSSCYHNDTHFTCVSHAQEDSNTKNASNPCQSYRCPENSSCYHNDTDFTCVSHAQEDSNRKNGEIFSS</sequence>
<dbReference type="PRINTS" id="PR00258">
    <property type="entry name" value="SPERACTRCPTR"/>
</dbReference>
<accession>A0ABN8LHG6</accession>
<gene>
    <name evidence="9" type="ORF">PEVE_00008782</name>
</gene>
<feature type="domain" description="SRCR" evidence="8">
    <location>
        <begin position="589"/>
        <end position="688"/>
    </location>
</feature>
<reference evidence="9 10" key="1">
    <citation type="submission" date="2022-05" db="EMBL/GenBank/DDBJ databases">
        <authorList>
            <consortium name="Genoscope - CEA"/>
            <person name="William W."/>
        </authorList>
    </citation>
    <scope>NUCLEOTIDE SEQUENCE [LARGE SCALE GENOMIC DNA]</scope>
</reference>
<keyword evidence="1" id="KW-0732">Signal</keyword>
<dbReference type="PANTHER" id="PTHR19331:SF465">
    <property type="entry name" value="EGG PEPTIDE SPERACT RECEPTOR"/>
    <property type="match status" value="1"/>
</dbReference>
<feature type="disulfide bond" evidence="6">
    <location>
        <begin position="46"/>
        <end position="107"/>
    </location>
</feature>
<dbReference type="InterPro" id="IPR001190">
    <property type="entry name" value="SRCR"/>
</dbReference>
<dbReference type="Gene3D" id="2.10.25.10">
    <property type="entry name" value="Laminin"/>
    <property type="match status" value="2"/>
</dbReference>
<evidence type="ECO:0000256" key="5">
    <source>
        <dbReference type="PROSITE-ProRule" id="PRU00076"/>
    </source>
</evidence>
<feature type="domain" description="SRCR" evidence="8">
    <location>
        <begin position="341"/>
        <end position="454"/>
    </location>
</feature>
<evidence type="ECO:0000313" key="9">
    <source>
        <dbReference type="EMBL" id="CAH3014901.1"/>
    </source>
</evidence>
<dbReference type="Gene3D" id="3.10.250.10">
    <property type="entry name" value="SRCR-like domain"/>
    <property type="match status" value="6"/>
</dbReference>
<dbReference type="InterPro" id="IPR001881">
    <property type="entry name" value="EGF-like_Ca-bd_dom"/>
</dbReference>
<dbReference type="Pfam" id="PF23106">
    <property type="entry name" value="EGF_Teneurin"/>
    <property type="match status" value="1"/>
</dbReference>
<feature type="disulfide bond" evidence="6">
    <location>
        <begin position="191"/>
        <end position="201"/>
    </location>
</feature>
<dbReference type="InterPro" id="IPR036772">
    <property type="entry name" value="SRCR-like_dom_sf"/>
</dbReference>
<dbReference type="CDD" id="cd00054">
    <property type="entry name" value="EGF_CA"/>
    <property type="match status" value="2"/>
</dbReference>
<keyword evidence="4" id="KW-0325">Glycoprotein</keyword>
<name>A0ABN8LHG6_9CNID</name>
<feature type="disulfide bond" evidence="6">
    <location>
        <begin position="422"/>
        <end position="432"/>
    </location>
</feature>
<dbReference type="PROSITE" id="PS50026">
    <property type="entry name" value="EGF_3"/>
    <property type="match status" value="2"/>
</dbReference>
<feature type="disulfide bond" evidence="6">
    <location>
        <begin position="302"/>
        <end position="312"/>
    </location>
</feature>
<dbReference type="PANTHER" id="PTHR19331">
    <property type="entry name" value="SCAVENGER RECEPTOR DOMAIN-CONTAINING"/>
    <property type="match status" value="1"/>
</dbReference>
<dbReference type="SMART" id="SM00181">
    <property type="entry name" value="EGF"/>
    <property type="match status" value="2"/>
</dbReference>